<evidence type="ECO:0000256" key="3">
    <source>
        <dbReference type="ARBA" id="ARBA00022692"/>
    </source>
</evidence>
<evidence type="ECO:0000256" key="5">
    <source>
        <dbReference type="ARBA" id="ARBA00023136"/>
    </source>
</evidence>
<comment type="subcellular location">
    <subcellularLocation>
        <location evidence="1">Membrane</location>
    </subcellularLocation>
</comment>
<dbReference type="EMBL" id="KN716650">
    <property type="protein sequence ID" value="KJH42560.1"/>
    <property type="molecule type" value="Genomic_DNA"/>
</dbReference>
<protein>
    <submittedName>
        <fullName evidence="7">CD36 family protein</fullName>
    </submittedName>
</protein>
<proteinExistence type="inferred from homology"/>
<reference evidence="7 8" key="1">
    <citation type="submission" date="2013-11" db="EMBL/GenBank/DDBJ databases">
        <title>Draft genome of the bovine lungworm Dictyocaulus viviparus.</title>
        <authorList>
            <person name="Mitreva M."/>
        </authorList>
    </citation>
    <scope>NUCLEOTIDE SEQUENCE [LARGE SCALE GENOMIC DNA]</scope>
    <source>
        <strain evidence="7 8">HannoverDv2000</strain>
    </source>
</reference>
<name>A0A0D8XD52_DICVI</name>
<keyword evidence="4" id="KW-1133">Transmembrane helix</keyword>
<dbReference type="GO" id="GO:0016020">
    <property type="term" value="C:membrane"/>
    <property type="evidence" value="ECO:0007669"/>
    <property type="project" value="UniProtKB-SubCell"/>
</dbReference>
<evidence type="ECO:0000256" key="6">
    <source>
        <dbReference type="ARBA" id="ARBA00023180"/>
    </source>
</evidence>
<comment type="similarity">
    <text evidence="2">Belongs to the CD36 family.</text>
</comment>
<sequence>MFQLGVVLPSSAIRHGMSIAIWIVFSVMYPNEVVKNLQLIQRHDGSLSQSVLMMANPPMRNVVRFFLFNVTNVDEIIYEEAKPRVVETSSYAVIESEQKRFLRWNMNGTEMSYQNFKEYDYSKEYTCPHCSWNDIVTIPNPTGIGAAADLRDPQYNITPLAQKLLGFGLLLLGEYPFVSHTVKEILFDGYNDALLDAGNSELVKILSDLLNEGKSIIPIPIPEMPLLGFFQGYNNSNDEEYWIDTGKIDINRLGKIITWANRTSLPDSWWPTDYSRSIRGSDSGSFSKMNLEKSDKLPFFQSFMCRSFTKTFIDETNIHGIPAYKFSVPYEDFDTTSDINTGFRYKNVEKVNYYPDWPSCPK</sequence>
<evidence type="ECO:0000313" key="7">
    <source>
        <dbReference type="EMBL" id="KJH42560.1"/>
    </source>
</evidence>
<keyword evidence="3" id="KW-0812">Transmembrane</keyword>
<dbReference type="GO" id="GO:0005737">
    <property type="term" value="C:cytoplasm"/>
    <property type="evidence" value="ECO:0007669"/>
    <property type="project" value="TreeGrafter"/>
</dbReference>
<dbReference type="OrthoDB" id="18585at2759"/>
<keyword evidence="8" id="KW-1185">Reference proteome</keyword>
<keyword evidence="5" id="KW-0472">Membrane</keyword>
<evidence type="ECO:0000313" key="8">
    <source>
        <dbReference type="Proteomes" id="UP000053766"/>
    </source>
</evidence>
<evidence type="ECO:0000256" key="2">
    <source>
        <dbReference type="ARBA" id="ARBA00010532"/>
    </source>
</evidence>
<reference evidence="8" key="2">
    <citation type="journal article" date="2016" name="Sci. Rep.">
        <title>Dictyocaulus viviparus genome, variome and transcriptome elucidate lungworm biology and support future intervention.</title>
        <authorList>
            <person name="McNulty S.N."/>
            <person name="Strube C."/>
            <person name="Rosa B.A."/>
            <person name="Martin J.C."/>
            <person name="Tyagi R."/>
            <person name="Choi Y.J."/>
            <person name="Wang Q."/>
            <person name="Hallsworth Pepin K."/>
            <person name="Zhang X."/>
            <person name="Ozersky P."/>
            <person name="Wilson R.K."/>
            <person name="Sternberg P.W."/>
            <person name="Gasser R.B."/>
            <person name="Mitreva M."/>
        </authorList>
    </citation>
    <scope>NUCLEOTIDE SEQUENCE [LARGE SCALE GENOMIC DNA]</scope>
    <source>
        <strain evidence="8">HannoverDv2000</strain>
    </source>
</reference>
<dbReference type="Pfam" id="PF01130">
    <property type="entry name" value="CD36"/>
    <property type="match status" value="1"/>
</dbReference>
<dbReference type="PANTHER" id="PTHR11923:SF55">
    <property type="entry name" value="SCAVENGER RECEPTOR (CD36 FAMILY) RELATED"/>
    <property type="match status" value="1"/>
</dbReference>
<dbReference type="PANTHER" id="PTHR11923">
    <property type="entry name" value="SCAVENGER RECEPTOR CLASS B TYPE-1 SR-B1"/>
    <property type="match status" value="1"/>
</dbReference>
<dbReference type="Proteomes" id="UP000053766">
    <property type="component" value="Unassembled WGS sequence"/>
</dbReference>
<dbReference type="GO" id="GO:0005044">
    <property type="term" value="F:scavenger receptor activity"/>
    <property type="evidence" value="ECO:0007669"/>
    <property type="project" value="TreeGrafter"/>
</dbReference>
<dbReference type="InterPro" id="IPR002159">
    <property type="entry name" value="CD36_fam"/>
</dbReference>
<evidence type="ECO:0000256" key="1">
    <source>
        <dbReference type="ARBA" id="ARBA00004370"/>
    </source>
</evidence>
<gene>
    <name evidence="7" type="ORF">DICVIV_11432</name>
</gene>
<evidence type="ECO:0000256" key="4">
    <source>
        <dbReference type="ARBA" id="ARBA00022989"/>
    </source>
</evidence>
<dbReference type="STRING" id="29172.A0A0D8XD52"/>
<dbReference type="AlphaFoldDB" id="A0A0D8XD52"/>
<keyword evidence="6" id="KW-0325">Glycoprotein</keyword>
<organism evidence="7 8">
    <name type="scientific">Dictyocaulus viviparus</name>
    <name type="common">Bovine lungworm</name>
    <dbReference type="NCBI Taxonomy" id="29172"/>
    <lineage>
        <taxon>Eukaryota</taxon>
        <taxon>Metazoa</taxon>
        <taxon>Ecdysozoa</taxon>
        <taxon>Nematoda</taxon>
        <taxon>Chromadorea</taxon>
        <taxon>Rhabditida</taxon>
        <taxon>Rhabditina</taxon>
        <taxon>Rhabditomorpha</taxon>
        <taxon>Strongyloidea</taxon>
        <taxon>Metastrongylidae</taxon>
        <taxon>Dictyocaulus</taxon>
    </lineage>
</organism>
<accession>A0A0D8XD52</accession>